<proteinExistence type="inferred from homology"/>
<dbReference type="InterPro" id="IPR001202">
    <property type="entry name" value="WW_dom"/>
</dbReference>
<dbReference type="CDD" id="cd14903">
    <property type="entry name" value="MYSc_Myo42"/>
    <property type="match status" value="1"/>
</dbReference>
<evidence type="ECO:0000313" key="11">
    <source>
        <dbReference type="EnsemblProtists" id="PYU1_T012064"/>
    </source>
</evidence>
<keyword evidence="7" id="KW-0175">Coiled coil</keyword>
<evidence type="ECO:0000256" key="1">
    <source>
        <dbReference type="ARBA" id="ARBA00022741"/>
    </source>
</evidence>
<dbReference type="GO" id="GO:0005737">
    <property type="term" value="C:cytoplasm"/>
    <property type="evidence" value="ECO:0007669"/>
    <property type="project" value="TreeGrafter"/>
</dbReference>
<dbReference type="GO" id="GO:0016020">
    <property type="term" value="C:membrane"/>
    <property type="evidence" value="ECO:0007669"/>
    <property type="project" value="TreeGrafter"/>
</dbReference>
<dbReference type="PROSITE" id="PS51456">
    <property type="entry name" value="MYOSIN_MOTOR"/>
    <property type="match status" value="1"/>
</dbReference>
<dbReference type="Pfam" id="PF00397">
    <property type="entry name" value="WW"/>
    <property type="match status" value="1"/>
</dbReference>
<dbReference type="CDD" id="cd00201">
    <property type="entry name" value="WW"/>
    <property type="match status" value="1"/>
</dbReference>
<feature type="region of interest" description="Actin-binding" evidence="6">
    <location>
        <begin position="655"/>
        <end position="677"/>
    </location>
</feature>
<sequence length="1281" mass="144298">MSGLEMVHGAKCYVPDETHVWLAAEVIREENSGDGKVRKIYAKVELPPSPDAPVDDATPEYEERMIDMNDKQIKALMNVHQLESLPYQNENTGEYGIEDMITLNYLHEAAILFNVKTRFQKSLPYTYTGDICIAVNPYQWLPDLYADEQHLRYLNQPKEELPPHVYATSVASYDNMRRTERNQSILVSGESGAGKTETTKILMNHLATIAGGLNNSTIKKIIEVNPLLESFGNAKTVRNDNSSRFGKFTQLQFDRNGTLVGAKCRTYLLEKTRVINHEAPERNYHIFYQILEGDSSAELLLDSSKTYAYTGNNSAQKIEGVSDAKHFEKTRVALELIGLTPDAQKPLFEVLAGVLQLGEISLLSNPANDEESLIAEGDAGATAATQLLGVSWEAIQKALCSRTMRAVNDVYSVPLRKEQAMDCRDALAKAIYSNVFDWLVTSINQSLSDDDNMFNHVGVLDIFGFEHFKHNSFEQFCINYANEKLQQKFTQDVFKTVQIEYEEEGITWNHIEYADNQDVLTVIESKMGIISLLNEELMRPKGNEESFMSKVASLHKEDMAHVIEFPRTSRTEFLIKHYAAPVMYDSVGFLEKHKDALLPDLSELMRGSSKPFISALFEPKPVPQAAAVDPTARRKRGGGGALTLSTVGTQFKESLSELMTTIQATKVHYVRCIKPNSIKSPTAMDQQMVVSQLRCAGVIEAIRIARAAYPNRLQHKEILDKFWLFVPRQGETAREKCELLMEKLKLSTPEQYQMGKSRVYFQLGVLEELEDRRKKFLDAKATYLQGVMKTFTQRIKYVRQLAAIIKLQSVIRCVIAMRRYNTFMTGLVQAQARWRGIEGRKHYAEVRSNHYAVIIQRYVRGFVLRHKYTKLRAMIIRVQAMVRMKIQRPKYLAALQEEKLQADMVYQLQQLKARLQEEQERNARLQEERLSLTAADAPVPPRRASVVAASNVVIADAGGMIEKLQEENSKFRSKNDELKAAVKALKAEVEKYKSEKEMSHAGNHVKVRQLEDTVREKDKRIAQLEAENAKLTEQVHELQANGHVTFEKKAKEKRSIFRTLGSKKEKKSEVLLDSLTGDDDPTGSKTSDVRPSERHFPKLPSMSIPKAKFWSKSKAENGEGHEDRDSNGEDSPNGTMTSSQADSITAAPRNTIVKSMESGVTGAMTNLKGKMAAVKTMYNTNASKGKRSGSKGEDSDRPQLAALNKDRPIRESFNLDALPEVSLPVGWEAKVSRSTGRVYYVNRKLGKSQFERPTLASLKAQKLARQKSSSTTGANGTPAQP</sequence>
<dbReference type="Gene3D" id="1.20.58.530">
    <property type="match status" value="1"/>
</dbReference>
<name>K3X4B5_GLOUD</name>
<dbReference type="FunFam" id="1.10.10.820:FF:000001">
    <property type="entry name" value="Myosin heavy chain"/>
    <property type="match status" value="1"/>
</dbReference>
<dbReference type="EMBL" id="GL376621">
    <property type="status" value="NOT_ANNOTATED_CDS"/>
    <property type="molecule type" value="Genomic_DNA"/>
</dbReference>
<dbReference type="InterPro" id="IPR027417">
    <property type="entry name" value="P-loop_NTPase"/>
</dbReference>
<dbReference type="SMART" id="SM00456">
    <property type="entry name" value="WW"/>
    <property type="match status" value="1"/>
</dbReference>
<feature type="binding site" evidence="6">
    <location>
        <begin position="189"/>
        <end position="196"/>
    </location>
    <ligand>
        <name>ATP</name>
        <dbReference type="ChEBI" id="CHEBI:30616"/>
    </ligand>
</feature>
<evidence type="ECO:0000256" key="2">
    <source>
        <dbReference type="ARBA" id="ARBA00022840"/>
    </source>
</evidence>
<dbReference type="VEuPathDB" id="FungiDB:PYU1_G012038"/>
<evidence type="ECO:0000313" key="12">
    <source>
        <dbReference type="Proteomes" id="UP000019132"/>
    </source>
</evidence>
<dbReference type="GO" id="GO:0005524">
    <property type="term" value="F:ATP binding"/>
    <property type="evidence" value="ECO:0007669"/>
    <property type="project" value="UniProtKB-UniRule"/>
</dbReference>
<dbReference type="Pfam" id="PF00612">
    <property type="entry name" value="IQ"/>
    <property type="match status" value="2"/>
</dbReference>
<evidence type="ECO:0000259" key="10">
    <source>
        <dbReference type="PROSITE" id="PS51456"/>
    </source>
</evidence>
<dbReference type="PROSITE" id="PS50020">
    <property type="entry name" value="WW_DOMAIN_2"/>
    <property type="match status" value="1"/>
</dbReference>
<dbReference type="GO" id="GO:0000146">
    <property type="term" value="F:microfilament motor activity"/>
    <property type="evidence" value="ECO:0007669"/>
    <property type="project" value="TreeGrafter"/>
</dbReference>
<feature type="region of interest" description="Disordered" evidence="8">
    <location>
        <begin position="1071"/>
        <end position="1150"/>
    </location>
</feature>
<dbReference type="eggNOG" id="KOG0160">
    <property type="taxonomic scope" value="Eukaryota"/>
</dbReference>
<dbReference type="Gene3D" id="3.40.850.10">
    <property type="entry name" value="Kinesin motor domain"/>
    <property type="match status" value="1"/>
</dbReference>
<dbReference type="PRINTS" id="PR00193">
    <property type="entry name" value="MYOSINHEAVY"/>
</dbReference>
<reference evidence="11" key="3">
    <citation type="submission" date="2015-02" db="UniProtKB">
        <authorList>
            <consortium name="EnsemblProtists"/>
        </authorList>
    </citation>
    <scope>IDENTIFICATION</scope>
    <source>
        <strain evidence="11">DAOM BR144</strain>
    </source>
</reference>
<dbReference type="Pfam" id="PF00063">
    <property type="entry name" value="Myosin_head"/>
    <property type="match status" value="1"/>
</dbReference>
<feature type="compositionally biased region" description="Polar residues" evidence="8">
    <location>
        <begin position="1266"/>
        <end position="1281"/>
    </location>
</feature>
<feature type="region of interest" description="Disordered" evidence="8">
    <location>
        <begin position="994"/>
        <end position="1014"/>
    </location>
</feature>
<dbReference type="InterPro" id="IPR036020">
    <property type="entry name" value="WW_dom_sf"/>
</dbReference>
<dbReference type="SMART" id="SM00015">
    <property type="entry name" value="IQ"/>
    <property type="match status" value="3"/>
</dbReference>
<feature type="compositionally biased region" description="Basic and acidic residues" evidence="8">
    <location>
        <begin position="1113"/>
        <end position="1127"/>
    </location>
</feature>
<dbReference type="PROSITE" id="PS01159">
    <property type="entry name" value="WW_DOMAIN_1"/>
    <property type="match status" value="1"/>
</dbReference>
<dbReference type="STRING" id="431595.K3X4B5"/>
<organism evidence="11 12">
    <name type="scientific">Globisporangium ultimum (strain ATCC 200006 / CBS 805.95 / DAOM BR144)</name>
    <name type="common">Pythium ultimum</name>
    <dbReference type="NCBI Taxonomy" id="431595"/>
    <lineage>
        <taxon>Eukaryota</taxon>
        <taxon>Sar</taxon>
        <taxon>Stramenopiles</taxon>
        <taxon>Oomycota</taxon>
        <taxon>Peronosporomycetes</taxon>
        <taxon>Pythiales</taxon>
        <taxon>Pythiaceae</taxon>
        <taxon>Globisporangium</taxon>
    </lineage>
</organism>
<dbReference type="PANTHER" id="PTHR13140:SF706">
    <property type="entry name" value="DILUTE CLASS UNCONVENTIONAL MYOSIN, ISOFORM C"/>
    <property type="match status" value="1"/>
</dbReference>
<keyword evidence="3 6" id="KW-0518">Myosin</keyword>
<dbReference type="PROSITE" id="PS50096">
    <property type="entry name" value="IQ"/>
    <property type="match status" value="3"/>
</dbReference>
<comment type="similarity">
    <text evidence="6">Belongs to the TRAFAC class myosin-kinesin ATPase superfamily. Myosin family.</text>
</comment>
<dbReference type="SUPFAM" id="SSF52540">
    <property type="entry name" value="P-loop containing nucleoside triphosphate hydrolases"/>
    <property type="match status" value="1"/>
</dbReference>
<dbReference type="InterPro" id="IPR036961">
    <property type="entry name" value="Kinesin_motor_dom_sf"/>
</dbReference>
<evidence type="ECO:0000256" key="7">
    <source>
        <dbReference type="SAM" id="Coils"/>
    </source>
</evidence>
<dbReference type="HOGENOM" id="CLU_000192_7_2_1"/>
<protein>
    <recommendedName>
        <fullName evidence="13">Myosin motor domain-containing protein</fullName>
    </recommendedName>
</protein>
<accession>K3X4B5</accession>
<keyword evidence="4 6" id="KW-0505">Motor protein</keyword>
<feature type="coiled-coil region" evidence="7">
    <location>
        <begin position="901"/>
        <end position="935"/>
    </location>
</feature>
<feature type="region of interest" description="Disordered" evidence="8">
    <location>
        <begin position="1178"/>
        <end position="1207"/>
    </location>
</feature>
<feature type="domain" description="Myosin motor" evidence="10">
    <location>
        <begin position="95"/>
        <end position="774"/>
    </location>
</feature>
<keyword evidence="5 6" id="KW-0009">Actin-binding</keyword>
<dbReference type="GO" id="GO:0016459">
    <property type="term" value="C:myosin complex"/>
    <property type="evidence" value="ECO:0007669"/>
    <property type="project" value="UniProtKB-KW"/>
</dbReference>
<dbReference type="EnsemblProtists" id="PYU1_T012064">
    <property type="protein sequence ID" value="PYU1_T012064"/>
    <property type="gene ID" value="PYU1_G012038"/>
</dbReference>
<dbReference type="GO" id="GO:0051015">
    <property type="term" value="F:actin filament binding"/>
    <property type="evidence" value="ECO:0007669"/>
    <property type="project" value="TreeGrafter"/>
</dbReference>
<feature type="domain" description="WW" evidence="9">
    <location>
        <begin position="1221"/>
        <end position="1255"/>
    </location>
</feature>
<feature type="compositionally biased region" description="Polar residues" evidence="8">
    <location>
        <begin position="1129"/>
        <end position="1143"/>
    </location>
</feature>
<dbReference type="Gene3D" id="1.20.5.4820">
    <property type="match status" value="1"/>
</dbReference>
<evidence type="ECO:0000259" key="9">
    <source>
        <dbReference type="PROSITE" id="PS50020"/>
    </source>
</evidence>
<feature type="compositionally biased region" description="Basic and acidic residues" evidence="8">
    <location>
        <begin position="1087"/>
        <end position="1096"/>
    </location>
</feature>
<dbReference type="GO" id="GO:0007015">
    <property type="term" value="P:actin filament organization"/>
    <property type="evidence" value="ECO:0007669"/>
    <property type="project" value="TreeGrafter"/>
</dbReference>
<evidence type="ECO:0000256" key="8">
    <source>
        <dbReference type="SAM" id="MobiDB-lite"/>
    </source>
</evidence>
<evidence type="ECO:0008006" key="13">
    <source>
        <dbReference type="Google" id="ProtNLM"/>
    </source>
</evidence>
<evidence type="ECO:0000256" key="5">
    <source>
        <dbReference type="ARBA" id="ARBA00023203"/>
    </source>
</evidence>
<dbReference type="PANTHER" id="PTHR13140">
    <property type="entry name" value="MYOSIN"/>
    <property type="match status" value="1"/>
</dbReference>
<dbReference type="SMART" id="SM00242">
    <property type="entry name" value="MYSc"/>
    <property type="match status" value="1"/>
</dbReference>
<keyword evidence="12" id="KW-1185">Reference proteome</keyword>
<dbReference type="SUPFAM" id="SSF51045">
    <property type="entry name" value="WW domain"/>
    <property type="match status" value="1"/>
</dbReference>
<dbReference type="InterPro" id="IPR000048">
    <property type="entry name" value="IQ_motif_EF-hand-BS"/>
</dbReference>
<reference evidence="12" key="2">
    <citation type="submission" date="2010-04" db="EMBL/GenBank/DDBJ databases">
        <authorList>
            <person name="Buell R."/>
            <person name="Hamilton J."/>
            <person name="Hostetler J."/>
        </authorList>
    </citation>
    <scope>NUCLEOTIDE SEQUENCE [LARGE SCALE GENOMIC DNA]</scope>
    <source>
        <strain evidence="12">DAOM:BR144</strain>
    </source>
</reference>
<feature type="region of interest" description="Disordered" evidence="8">
    <location>
        <begin position="1260"/>
        <end position="1281"/>
    </location>
</feature>
<evidence type="ECO:0000256" key="4">
    <source>
        <dbReference type="ARBA" id="ARBA00023175"/>
    </source>
</evidence>
<dbReference type="Proteomes" id="UP000019132">
    <property type="component" value="Unassembled WGS sequence"/>
</dbReference>
<dbReference type="Gene3D" id="1.20.120.720">
    <property type="entry name" value="Myosin VI head, motor domain, U50 subdomain"/>
    <property type="match status" value="1"/>
</dbReference>
<dbReference type="InterPro" id="IPR001609">
    <property type="entry name" value="Myosin_head_motor_dom-like"/>
</dbReference>
<dbReference type="InParanoid" id="K3X4B5"/>
<keyword evidence="1 6" id="KW-0547">Nucleotide-binding</keyword>
<dbReference type="Gene3D" id="2.20.70.10">
    <property type="match status" value="1"/>
</dbReference>
<keyword evidence="2 6" id="KW-0067">ATP-binding</keyword>
<dbReference type="OMA" id="YMETRRA"/>
<evidence type="ECO:0000256" key="6">
    <source>
        <dbReference type="PROSITE-ProRule" id="PRU00782"/>
    </source>
</evidence>
<dbReference type="Gene3D" id="1.20.5.190">
    <property type="match status" value="1"/>
</dbReference>
<dbReference type="Gene3D" id="1.10.10.820">
    <property type="match status" value="1"/>
</dbReference>
<evidence type="ECO:0000256" key="3">
    <source>
        <dbReference type="ARBA" id="ARBA00023123"/>
    </source>
</evidence>
<reference evidence="12" key="1">
    <citation type="journal article" date="2010" name="Genome Biol.">
        <title>Genome sequence of the necrotrophic plant pathogen Pythium ultimum reveals original pathogenicity mechanisms and effector repertoire.</title>
        <authorList>
            <person name="Levesque C.A."/>
            <person name="Brouwer H."/>
            <person name="Cano L."/>
            <person name="Hamilton J.P."/>
            <person name="Holt C."/>
            <person name="Huitema E."/>
            <person name="Raffaele S."/>
            <person name="Robideau G.P."/>
            <person name="Thines M."/>
            <person name="Win J."/>
            <person name="Zerillo M.M."/>
            <person name="Beakes G.W."/>
            <person name="Boore J.L."/>
            <person name="Busam D."/>
            <person name="Dumas B."/>
            <person name="Ferriera S."/>
            <person name="Fuerstenberg S.I."/>
            <person name="Gachon C.M."/>
            <person name="Gaulin E."/>
            <person name="Govers F."/>
            <person name="Grenville-Briggs L."/>
            <person name="Horner N."/>
            <person name="Hostetler J."/>
            <person name="Jiang R.H."/>
            <person name="Johnson J."/>
            <person name="Krajaejun T."/>
            <person name="Lin H."/>
            <person name="Meijer H.J."/>
            <person name="Moore B."/>
            <person name="Morris P."/>
            <person name="Phuntmart V."/>
            <person name="Puiu D."/>
            <person name="Shetty J."/>
            <person name="Stajich J.E."/>
            <person name="Tripathy S."/>
            <person name="Wawra S."/>
            <person name="van West P."/>
            <person name="Whitty B.R."/>
            <person name="Coutinho P.M."/>
            <person name="Henrissat B."/>
            <person name="Martin F."/>
            <person name="Thomas P.D."/>
            <person name="Tyler B.M."/>
            <person name="De Vries R.P."/>
            <person name="Kamoun S."/>
            <person name="Yandell M."/>
            <person name="Tisserat N."/>
            <person name="Buell C.R."/>
        </authorList>
    </citation>
    <scope>NUCLEOTIDE SEQUENCE</scope>
    <source>
        <strain evidence="12">DAOM:BR144</strain>
    </source>
</reference>